<dbReference type="GO" id="GO:0005777">
    <property type="term" value="C:peroxisome"/>
    <property type="evidence" value="ECO:0007669"/>
    <property type="project" value="UniProtKB-SubCell"/>
</dbReference>
<evidence type="ECO:0000313" key="11">
    <source>
        <dbReference type="Proteomes" id="UP000025227"/>
    </source>
</evidence>
<sequence>MPRKHNQRPLSFTMHVPEHISVTGQPLSIGGSLEPPVGDQERAIELMNVPDRIVLTGGNTYKGFAFQPTDLIEDQSLPSSENCVLNVPPSITLTDIPGPDSGDEYNPADESARCDSSMAVEENPIRELKIMRRQIGGLSSRLYQLEDEVHKYQYKEKLFLSTIFGIATAFLIALFRK</sequence>
<keyword evidence="2 9" id="KW-0812">Transmembrane</keyword>
<evidence type="ECO:0000256" key="3">
    <source>
        <dbReference type="ARBA" id="ARBA00022787"/>
    </source>
</evidence>
<proteinExistence type="inferred from homology"/>
<evidence type="ECO:0000313" key="12">
    <source>
        <dbReference type="WBParaSite" id="HCON_00186315-00001"/>
    </source>
</evidence>
<accession>A0A7I4Z7A3</accession>
<protein>
    <recommendedName>
        <fullName evidence="9">Mitochondrial fission factor</fullName>
    </recommendedName>
</protein>
<evidence type="ECO:0000256" key="2">
    <source>
        <dbReference type="ARBA" id="ARBA00022692"/>
    </source>
</evidence>
<evidence type="ECO:0000256" key="5">
    <source>
        <dbReference type="ARBA" id="ARBA00023054"/>
    </source>
</evidence>
<dbReference type="OrthoDB" id="5986838at2759"/>
<comment type="similarity">
    <text evidence="1 9">Belongs to the Tango11 family.</text>
</comment>
<evidence type="ECO:0000256" key="1">
    <source>
        <dbReference type="ARBA" id="ARBA00009806"/>
    </source>
</evidence>
<dbReference type="GO" id="GO:0005741">
    <property type="term" value="C:mitochondrial outer membrane"/>
    <property type="evidence" value="ECO:0007669"/>
    <property type="project" value="UniProtKB-SubCell"/>
</dbReference>
<dbReference type="WBParaSite" id="HCON_00186315-00001">
    <property type="protein sequence ID" value="HCON_00186315-00001"/>
    <property type="gene ID" value="HCON_00186315"/>
</dbReference>
<keyword evidence="6 9" id="KW-0496">Mitochondrion</keyword>
<evidence type="ECO:0000256" key="4">
    <source>
        <dbReference type="ARBA" id="ARBA00022989"/>
    </source>
</evidence>
<dbReference type="AlphaFoldDB" id="A0A7I4Z7A3"/>
<reference evidence="12" key="1">
    <citation type="submission" date="2020-12" db="UniProtKB">
        <authorList>
            <consortium name="WormBaseParasite"/>
        </authorList>
    </citation>
    <scope>IDENTIFICATION</scope>
    <source>
        <strain evidence="12">MHco3</strain>
    </source>
</reference>
<dbReference type="PANTHER" id="PTHR16501:SF6">
    <property type="entry name" value="TRANSPORT AND GOLGI ORGANIZATION PROTEIN 11"/>
    <property type="match status" value="1"/>
</dbReference>
<keyword evidence="8 9" id="KW-0576">Peroxisome</keyword>
<dbReference type="Pfam" id="PF05644">
    <property type="entry name" value="Miff"/>
    <property type="match status" value="1"/>
</dbReference>
<keyword evidence="4 9" id="KW-1133">Transmembrane helix</keyword>
<organism evidence="11 12">
    <name type="scientific">Haemonchus contortus</name>
    <name type="common">Barber pole worm</name>
    <dbReference type="NCBI Taxonomy" id="6289"/>
    <lineage>
        <taxon>Eukaryota</taxon>
        <taxon>Metazoa</taxon>
        <taxon>Ecdysozoa</taxon>
        <taxon>Nematoda</taxon>
        <taxon>Chromadorea</taxon>
        <taxon>Rhabditida</taxon>
        <taxon>Rhabditina</taxon>
        <taxon>Rhabditomorpha</taxon>
        <taxon>Strongyloidea</taxon>
        <taxon>Trichostrongylidae</taxon>
        <taxon>Haemonchus</taxon>
    </lineage>
</organism>
<keyword evidence="11" id="KW-1185">Reference proteome</keyword>
<dbReference type="GO" id="GO:0000266">
    <property type="term" value="P:mitochondrial fission"/>
    <property type="evidence" value="ECO:0007669"/>
    <property type="project" value="UniProtKB-UniRule"/>
</dbReference>
<feature type="transmembrane region" description="Helical" evidence="9">
    <location>
        <begin position="158"/>
        <end position="175"/>
    </location>
</feature>
<dbReference type="OMA" id="PCPEIAG"/>
<keyword evidence="3 9" id="KW-1000">Mitochondrion outer membrane</keyword>
<comment type="function">
    <text evidence="9">Plays a role in mitochondrial and peroxisomal fission. Promotes the recruitment and association of the fission mediator dynamin-related protein 1 (DNM1L) to the mitochondrial surface.</text>
</comment>
<dbReference type="InterPro" id="IPR039433">
    <property type="entry name" value="Mff-like_dom"/>
</dbReference>
<keyword evidence="7 9" id="KW-0472">Membrane</keyword>
<dbReference type="Proteomes" id="UP000025227">
    <property type="component" value="Unplaced"/>
</dbReference>
<name>A0A7I4Z7A3_HAECO</name>
<feature type="domain" description="Mff-like" evidence="10">
    <location>
        <begin position="11"/>
        <end position="99"/>
    </location>
</feature>
<evidence type="ECO:0000259" key="10">
    <source>
        <dbReference type="Pfam" id="PF05644"/>
    </source>
</evidence>
<dbReference type="InterPro" id="IPR008518">
    <property type="entry name" value="Mff/Tango-11"/>
</dbReference>
<keyword evidence="5" id="KW-0175">Coiled coil</keyword>
<evidence type="ECO:0000256" key="9">
    <source>
        <dbReference type="RuleBase" id="RU368040"/>
    </source>
</evidence>
<dbReference type="GO" id="GO:0090141">
    <property type="term" value="P:positive regulation of mitochondrial fission"/>
    <property type="evidence" value="ECO:0007669"/>
    <property type="project" value="UniProtKB-UniRule"/>
</dbReference>
<dbReference type="GO" id="GO:0090314">
    <property type="term" value="P:positive regulation of protein targeting to membrane"/>
    <property type="evidence" value="ECO:0007669"/>
    <property type="project" value="UniProtKB-UniRule"/>
</dbReference>
<evidence type="ECO:0000256" key="8">
    <source>
        <dbReference type="ARBA" id="ARBA00023140"/>
    </source>
</evidence>
<evidence type="ECO:0000256" key="6">
    <source>
        <dbReference type="ARBA" id="ARBA00023128"/>
    </source>
</evidence>
<dbReference type="PANTHER" id="PTHR16501">
    <property type="entry name" value="TRANSPORT AND GOLGI ORGANIZATION PROTEIN 11"/>
    <property type="match status" value="1"/>
</dbReference>
<evidence type="ECO:0000256" key="7">
    <source>
        <dbReference type="ARBA" id="ARBA00023136"/>
    </source>
</evidence>
<comment type="subcellular location">
    <subcellularLocation>
        <location evidence="9">Mitochondrion outer membrane</location>
        <topology evidence="9">Single-pass type IV membrane protein</topology>
    </subcellularLocation>
    <subcellularLocation>
        <location evidence="9">Peroxisome</location>
    </subcellularLocation>
</comment>